<evidence type="ECO:0000256" key="7">
    <source>
        <dbReference type="SAM" id="Phobius"/>
    </source>
</evidence>
<dbReference type="EMBL" id="JADFTS010000008">
    <property type="protein sequence ID" value="KAF9591281.1"/>
    <property type="molecule type" value="Genomic_DNA"/>
</dbReference>
<keyword evidence="7" id="KW-0812">Transmembrane</keyword>
<evidence type="ECO:0000256" key="5">
    <source>
        <dbReference type="ARBA" id="ARBA00022729"/>
    </source>
</evidence>
<organism evidence="8 9">
    <name type="scientific">Coptis chinensis</name>
    <dbReference type="NCBI Taxonomy" id="261450"/>
    <lineage>
        <taxon>Eukaryota</taxon>
        <taxon>Viridiplantae</taxon>
        <taxon>Streptophyta</taxon>
        <taxon>Embryophyta</taxon>
        <taxon>Tracheophyta</taxon>
        <taxon>Spermatophyta</taxon>
        <taxon>Magnoliopsida</taxon>
        <taxon>Ranunculales</taxon>
        <taxon>Ranunculaceae</taxon>
        <taxon>Coptidoideae</taxon>
        <taxon>Coptis</taxon>
    </lineage>
</organism>
<keyword evidence="5" id="KW-0732">Signal</keyword>
<proteinExistence type="inferred from homology"/>
<dbReference type="OrthoDB" id="1727555at2759"/>
<reference evidence="8 9" key="1">
    <citation type="submission" date="2020-10" db="EMBL/GenBank/DDBJ databases">
        <title>The Coptis chinensis genome and diversification of protoberbering-type alkaloids.</title>
        <authorList>
            <person name="Wang B."/>
            <person name="Shu S."/>
            <person name="Song C."/>
            <person name="Liu Y."/>
        </authorList>
    </citation>
    <scope>NUCLEOTIDE SEQUENCE [LARGE SCALE GENOMIC DNA]</scope>
    <source>
        <strain evidence="8">HL-2020</strain>
        <tissue evidence="8">Leaf</tissue>
    </source>
</reference>
<dbReference type="PANTHER" id="PTHR31232:SF18">
    <property type="entry name" value="S-PROTEIN HOMOLOG"/>
    <property type="match status" value="1"/>
</dbReference>
<keyword evidence="7" id="KW-1133">Transmembrane helix</keyword>
<keyword evidence="7" id="KW-0472">Membrane</keyword>
<dbReference type="AlphaFoldDB" id="A0A835LL41"/>
<protein>
    <recommendedName>
        <fullName evidence="6">S-protein homolog</fullName>
    </recommendedName>
</protein>
<evidence type="ECO:0000256" key="1">
    <source>
        <dbReference type="ARBA" id="ARBA00004613"/>
    </source>
</evidence>
<evidence type="ECO:0000313" key="8">
    <source>
        <dbReference type="EMBL" id="KAF9591281.1"/>
    </source>
</evidence>
<name>A0A835LL41_9MAGN</name>
<accession>A0A835LL41</accession>
<evidence type="ECO:0000256" key="4">
    <source>
        <dbReference type="ARBA" id="ARBA00022525"/>
    </source>
</evidence>
<comment type="subcellular location">
    <subcellularLocation>
        <location evidence="1 6">Secreted</location>
    </subcellularLocation>
</comment>
<dbReference type="PANTHER" id="PTHR31232">
    <property type="match status" value="1"/>
</dbReference>
<dbReference type="GO" id="GO:0060320">
    <property type="term" value="P:rejection of self pollen"/>
    <property type="evidence" value="ECO:0007669"/>
    <property type="project" value="UniProtKB-KW"/>
</dbReference>
<evidence type="ECO:0000256" key="6">
    <source>
        <dbReference type="RuleBase" id="RU367044"/>
    </source>
</evidence>
<sequence>MYVYRCTSFFKVLAADHFPRISVGICRRERISTDEVDTISSQLSATPMESCFKFLIVLVAVLAVCSTVSGGISIGIKRHVYFVNQIGAGVTLNTHCKSKDDDLGLRHLAYNDMITWHFRTDFLDATMFWCDVDWWDNKTKVQIKGNFHIYEARYDIDACGKNCTRIAKYDAVYAFDENNGGLEYILYKWPRPKMPESTKPYSSLKGIVL</sequence>
<keyword evidence="9" id="KW-1185">Reference proteome</keyword>
<evidence type="ECO:0000256" key="2">
    <source>
        <dbReference type="ARBA" id="ARBA00005581"/>
    </source>
</evidence>
<comment type="similarity">
    <text evidence="2 6">Belongs to the plant self-incompatibility (S1) protein family.</text>
</comment>
<comment type="caution">
    <text evidence="8">The sequence shown here is derived from an EMBL/GenBank/DDBJ whole genome shotgun (WGS) entry which is preliminary data.</text>
</comment>
<evidence type="ECO:0000313" key="9">
    <source>
        <dbReference type="Proteomes" id="UP000631114"/>
    </source>
</evidence>
<keyword evidence="4 6" id="KW-0964">Secreted</keyword>
<keyword evidence="3 6" id="KW-0713">Self-incompatibility</keyword>
<gene>
    <name evidence="8" type="ORF">IFM89_003232</name>
</gene>
<dbReference type="GO" id="GO:0005576">
    <property type="term" value="C:extracellular region"/>
    <property type="evidence" value="ECO:0007669"/>
    <property type="project" value="UniProtKB-SubCell"/>
</dbReference>
<dbReference type="InterPro" id="IPR010264">
    <property type="entry name" value="Self-incomp_S1"/>
</dbReference>
<feature type="transmembrane region" description="Helical" evidence="7">
    <location>
        <begin position="54"/>
        <end position="76"/>
    </location>
</feature>
<dbReference type="Proteomes" id="UP000631114">
    <property type="component" value="Unassembled WGS sequence"/>
</dbReference>
<dbReference type="Pfam" id="PF05938">
    <property type="entry name" value="Self-incomp_S1"/>
    <property type="match status" value="1"/>
</dbReference>
<evidence type="ECO:0000256" key="3">
    <source>
        <dbReference type="ARBA" id="ARBA00022471"/>
    </source>
</evidence>